<sequence length="131" mass="14872">MSNGYLLDTNIAIAILISEKKVIDFIQQASRDQMPIYFSTITVAEVFSGLKPEEQLRTEKLFTAKRCLDVTSEIAKWAGTLRKDLQGKGRKLKTPDALIIATAWFHELTLVSRDSDMRVVHELDIPLFSME</sequence>
<evidence type="ECO:0000256" key="2">
    <source>
        <dbReference type="ARBA" id="ARBA00022649"/>
    </source>
</evidence>
<feature type="domain" description="PIN" evidence="8">
    <location>
        <begin position="3"/>
        <end position="119"/>
    </location>
</feature>
<dbReference type="SMART" id="SM00670">
    <property type="entry name" value="PINc"/>
    <property type="match status" value="1"/>
</dbReference>
<keyword evidence="5" id="KW-0378">Hydrolase</keyword>
<dbReference type="PANTHER" id="PTHR33653:SF1">
    <property type="entry name" value="RIBONUCLEASE VAPC2"/>
    <property type="match status" value="1"/>
</dbReference>
<evidence type="ECO:0000256" key="1">
    <source>
        <dbReference type="ARBA" id="ARBA00001946"/>
    </source>
</evidence>
<keyword evidence="3" id="KW-0540">Nuclease</keyword>
<keyword evidence="4" id="KW-0479">Metal-binding</keyword>
<comment type="caution">
    <text evidence="9">The sequence shown here is derived from an EMBL/GenBank/DDBJ whole genome shotgun (WGS) entry which is preliminary data.</text>
</comment>
<gene>
    <name evidence="9" type="ORF">Q5741_14345</name>
</gene>
<name>A0ABT9CIT4_9BACL</name>
<dbReference type="Gene3D" id="3.40.50.1010">
    <property type="entry name" value="5'-nuclease"/>
    <property type="match status" value="1"/>
</dbReference>
<dbReference type="InterPro" id="IPR002716">
    <property type="entry name" value="PIN_dom"/>
</dbReference>
<evidence type="ECO:0000313" key="9">
    <source>
        <dbReference type="EMBL" id="MDO7907586.1"/>
    </source>
</evidence>
<dbReference type="PANTHER" id="PTHR33653">
    <property type="entry name" value="RIBONUCLEASE VAPC2"/>
    <property type="match status" value="1"/>
</dbReference>
<evidence type="ECO:0000259" key="8">
    <source>
        <dbReference type="SMART" id="SM00670"/>
    </source>
</evidence>
<evidence type="ECO:0000256" key="7">
    <source>
        <dbReference type="ARBA" id="ARBA00038093"/>
    </source>
</evidence>
<dbReference type="Proteomes" id="UP001240171">
    <property type="component" value="Unassembled WGS sequence"/>
</dbReference>
<protein>
    <submittedName>
        <fullName evidence="9">PIN domain-containing protein</fullName>
    </submittedName>
</protein>
<reference evidence="9 10" key="1">
    <citation type="submission" date="2023-07" db="EMBL/GenBank/DDBJ databases">
        <title>Paenibacillus sp. JX-17 nov. isolated from soil.</title>
        <authorList>
            <person name="Wan Y."/>
            <person name="Liu B."/>
        </authorList>
    </citation>
    <scope>NUCLEOTIDE SEQUENCE [LARGE SCALE GENOMIC DNA]</scope>
    <source>
        <strain evidence="9 10">JX-17</strain>
    </source>
</reference>
<organism evidence="9 10">
    <name type="scientific">Paenibacillus lacisoli</name>
    <dbReference type="NCBI Taxonomy" id="3064525"/>
    <lineage>
        <taxon>Bacteria</taxon>
        <taxon>Bacillati</taxon>
        <taxon>Bacillota</taxon>
        <taxon>Bacilli</taxon>
        <taxon>Bacillales</taxon>
        <taxon>Paenibacillaceae</taxon>
        <taxon>Paenibacillus</taxon>
    </lineage>
</organism>
<dbReference type="EMBL" id="JAUQTB010000008">
    <property type="protein sequence ID" value="MDO7907586.1"/>
    <property type="molecule type" value="Genomic_DNA"/>
</dbReference>
<comment type="cofactor">
    <cofactor evidence="1">
        <name>Mg(2+)</name>
        <dbReference type="ChEBI" id="CHEBI:18420"/>
    </cofactor>
</comment>
<comment type="similarity">
    <text evidence="7">Belongs to the PINc/VapC protein family.</text>
</comment>
<dbReference type="SUPFAM" id="SSF88723">
    <property type="entry name" value="PIN domain-like"/>
    <property type="match status" value="1"/>
</dbReference>
<evidence type="ECO:0000256" key="3">
    <source>
        <dbReference type="ARBA" id="ARBA00022722"/>
    </source>
</evidence>
<evidence type="ECO:0000313" key="10">
    <source>
        <dbReference type="Proteomes" id="UP001240171"/>
    </source>
</evidence>
<dbReference type="InterPro" id="IPR029060">
    <property type="entry name" value="PIN-like_dom_sf"/>
</dbReference>
<proteinExistence type="inferred from homology"/>
<evidence type="ECO:0000256" key="5">
    <source>
        <dbReference type="ARBA" id="ARBA00022801"/>
    </source>
</evidence>
<accession>A0ABT9CIT4</accession>
<keyword evidence="2" id="KW-1277">Toxin-antitoxin system</keyword>
<dbReference type="RefSeq" id="WP_305024797.1">
    <property type="nucleotide sequence ID" value="NZ_JAUQTB010000008.1"/>
</dbReference>
<keyword evidence="10" id="KW-1185">Reference proteome</keyword>
<dbReference type="InterPro" id="IPR050556">
    <property type="entry name" value="Type_II_TA_system_RNase"/>
</dbReference>
<evidence type="ECO:0000256" key="4">
    <source>
        <dbReference type="ARBA" id="ARBA00022723"/>
    </source>
</evidence>
<dbReference type="Pfam" id="PF01850">
    <property type="entry name" value="PIN"/>
    <property type="match status" value="1"/>
</dbReference>
<keyword evidence="6" id="KW-0460">Magnesium</keyword>
<evidence type="ECO:0000256" key="6">
    <source>
        <dbReference type="ARBA" id="ARBA00022842"/>
    </source>
</evidence>